<dbReference type="AlphaFoldDB" id="A0AAQ1GFJ5"/>
<evidence type="ECO:0000313" key="3">
    <source>
        <dbReference type="Proteomes" id="UP000183529"/>
    </source>
</evidence>
<dbReference type="EMBL" id="FNZM01000007">
    <property type="protein sequence ID" value="SEJ67786.1"/>
    <property type="molecule type" value="Genomic_DNA"/>
</dbReference>
<reference evidence="2 3" key="1">
    <citation type="submission" date="2016-10" db="EMBL/GenBank/DDBJ databases">
        <authorList>
            <person name="Varghese N."/>
            <person name="Submissions S."/>
        </authorList>
    </citation>
    <scope>NUCLEOTIDE SEQUENCE [LARGE SCALE GENOMIC DNA]</scope>
    <source>
        <strain evidence="2 3">LMG 22274</strain>
    </source>
</reference>
<evidence type="ECO:0000313" key="2">
    <source>
        <dbReference type="EMBL" id="SEJ67786.1"/>
    </source>
</evidence>
<feature type="region of interest" description="Disordered" evidence="1">
    <location>
        <begin position="27"/>
        <end position="72"/>
    </location>
</feature>
<name>A0AAQ1GFJ5_9BURK</name>
<dbReference type="Proteomes" id="UP000183529">
    <property type="component" value="Unassembled WGS sequence"/>
</dbReference>
<organism evidence="2 3">
    <name type="scientific">Paraburkholderia tropica</name>
    <dbReference type="NCBI Taxonomy" id="92647"/>
    <lineage>
        <taxon>Bacteria</taxon>
        <taxon>Pseudomonadati</taxon>
        <taxon>Pseudomonadota</taxon>
        <taxon>Betaproteobacteria</taxon>
        <taxon>Burkholderiales</taxon>
        <taxon>Burkholderiaceae</taxon>
        <taxon>Paraburkholderia</taxon>
    </lineage>
</organism>
<dbReference type="RefSeq" id="WP_074983555.1">
    <property type="nucleotide sequence ID" value="NZ_CP049136.1"/>
</dbReference>
<accession>A0AAQ1GFJ5</accession>
<proteinExistence type="predicted"/>
<protein>
    <submittedName>
        <fullName evidence="2">Uncharacterized protein</fullName>
    </submittedName>
</protein>
<dbReference type="GeneID" id="61306817"/>
<gene>
    <name evidence="2" type="ORF">SAMN05216550_107133</name>
</gene>
<comment type="caution">
    <text evidence="2">The sequence shown here is derived from an EMBL/GenBank/DDBJ whole genome shotgun (WGS) entry which is preliminary data.</text>
</comment>
<evidence type="ECO:0000256" key="1">
    <source>
        <dbReference type="SAM" id="MobiDB-lite"/>
    </source>
</evidence>
<sequence>MAFALLLAVFLASTGVLVGGAINRPAQQETAPAADMRPAASAATASQSSIDGQPRMTQSKDDSAPAVKLTRL</sequence>
<feature type="compositionally biased region" description="Low complexity" evidence="1">
    <location>
        <begin position="31"/>
        <end position="49"/>
    </location>
</feature>